<dbReference type="GO" id="GO:0030170">
    <property type="term" value="F:pyridoxal phosphate binding"/>
    <property type="evidence" value="ECO:0007669"/>
    <property type="project" value="UniProtKB-UniRule"/>
</dbReference>
<dbReference type="EMBL" id="QPGL01000005">
    <property type="protein sequence ID" value="RCS68398.1"/>
    <property type="molecule type" value="Genomic_DNA"/>
</dbReference>
<dbReference type="OrthoDB" id="9813814at2"/>
<keyword evidence="7 9" id="KW-0413">Isomerase</keyword>
<dbReference type="InterPro" id="IPR009006">
    <property type="entry name" value="Ala_racemase/Decarboxylase_C"/>
</dbReference>
<comment type="catalytic activity">
    <reaction evidence="1 9">
        <text>L-alanine = D-alanine</text>
        <dbReference type="Rhea" id="RHEA:20249"/>
        <dbReference type="ChEBI" id="CHEBI:57416"/>
        <dbReference type="ChEBI" id="CHEBI:57972"/>
        <dbReference type="EC" id="5.1.1.1"/>
    </reaction>
</comment>
<dbReference type="HAMAP" id="MF_01201">
    <property type="entry name" value="Ala_racemase"/>
    <property type="match status" value="1"/>
</dbReference>
<dbReference type="GeneID" id="303190834"/>
<accession>A0A368LFU8</accession>
<comment type="function">
    <text evidence="9">Catalyzes the interconversion of L-alanine and D-alanine. May also act on other amino acids.</text>
</comment>
<feature type="active site" description="Proton acceptor; specific for L-alanine" evidence="9">
    <location>
        <position position="257"/>
    </location>
</feature>
<feature type="active site" description="Proton acceptor; specific for D-alanine" evidence="9">
    <location>
        <position position="37"/>
    </location>
</feature>
<comment type="similarity">
    <text evidence="4 9">Belongs to the alanine racemase family.</text>
</comment>
<evidence type="ECO:0000256" key="6">
    <source>
        <dbReference type="ARBA" id="ARBA00022898"/>
    </source>
</evidence>
<organism evidence="13 14">
    <name type="scientific">Vibrio casei</name>
    <dbReference type="NCBI Taxonomy" id="673372"/>
    <lineage>
        <taxon>Bacteria</taxon>
        <taxon>Pseudomonadati</taxon>
        <taxon>Pseudomonadota</taxon>
        <taxon>Gammaproteobacteria</taxon>
        <taxon>Vibrionales</taxon>
        <taxon>Vibrionaceae</taxon>
        <taxon>Vibrio</taxon>
    </lineage>
</organism>
<evidence type="ECO:0000259" key="12">
    <source>
        <dbReference type="SMART" id="SM01005"/>
    </source>
</evidence>
<evidence type="ECO:0000256" key="1">
    <source>
        <dbReference type="ARBA" id="ARBA00000316"/>
    </source>
</evidence>
<dbReference type="Pfam" id="PF01168">
    <property type="entry name" value="Ala_racemase_N"/>
    <property type="match status" value="1"/>
</dbReference>
<evidence type="ECO:0000256" key="11">
    <source>
        <dbReference type="PIRSR" id="PIRSR600821-52"/>
    </source>
</evidence>
<dbReference type="GO" id="GO:0030632">
    <property type="term" value="P:D-alanine biosynthetic process"/>
    <property type="evidence" value="ECO:0007669"/>
    <property type="project" value="UniProtKB-UniRule"/>
</dbReference>
<dbReference type="SUPFAM" id="SSF51419">
    <property type="entry name" value="PLP-binding barrel"/>
    <property type="match status" value="1"/>
</dbReference>
<dbReference type="Proteomes" id="UP000252479">
    <property type="component" value="Unassembled WGS sequence"/>
</dbReference>
<dbReference type="GO" id="GO:0008784">
    <property type="term" value="F:alanine racemase activity"/>
    <property type="evidence" value="ECO:0007669"/>
    <property type="project" value="UniProtKB-UniRule"/>
</dbReference>
<dbReference type="PRINTS" id="PR00992">
    <property type="entry name" value="ALARACEMASE"/>
</dbReference>
<dbReference type="InterPro" id="IPR011079">
    <property type="entry name" value="Ala_racemase_C"/>
</dbReference>
<dbReference type="GO" id="GO:0005829">
    <property type="term" value="C:cytosol"/>
    <property type="evidence" value="ECO:0007669"/>
    <property type="project" value="TreeGrafter"/>
</dbReference>
<dbReference type="InterPro" id="IPR001608">
    <property type="entry name" value="Ala_racemase_N"/>
</dbReference>
<dbReference type="SMART" id="SM01005">
    <property type="entry name" value="Ala_racemase_C"/>
    <property type="match status" value="1"/>
</dbReference>
<evidence type="ECO:0000256" key="10">
    <source>
        <dbReference type="PIRSR" id="PIRSR600821-50"/>
    </source>
</evidence>
<dbReference type="CDD" id="cd06827">
    <property type="entry name" value="PLPDE_III_AR_proteobact"/>
    <property type="match status" value="1"/>
</dbReference>
<evidence type="ECO:0000313" key="14">
    <source>
        <dbReference type="Proteomes" id="UP000252479"/>
    </source>
</evidence>
<dbReference type="RefSeq" id="WP_086962907.1">
    <property type="nucleotide sequence ID" value="NZ_AP018680.1"/>
</dbReference>
<dbReference type="InterPro" id="IPR000821">
    <property type="entry name" value="Ala_racemase"/>
</dbReference>
<keyword evidence="14" id="KW-1185">Reference proteome</keyword>
<dbReference type="Gene3D" id="2.40.37.10">
    <property type="entry name" value="Lyase, Ornithine Decarboxylase, Chain A, domain 1"/>
    <property type="match status" value="1"/>
</dbReference>
<comment type="caution">
    <text evidence="13">The sequence shown here is derived from an EMBL/GenBank/DDBJ whole genome shotgun (WGS) entry which is preliminary data.</text>
</comment>
<evidence type="ECO:0000256" key="9">
    <source>
        <dbReference type="HAMAP-Rule" id="MF_01201"/>
    </source>
</evidence>
<dbReference type="PROSITE" id="PS00395">
    <property type="entry name" value="ALANINE_RACEMASE"/>
    <property type="match status" value="1"/>
</dbReference>
<dbReference type="UniPathway" id="UPA00042">
    <property type="reaction ID" value="UER00497"/>
</dbReference>
<dbReference type="EC" id="5.1.1.1" evidence="5 9"/>
<dbReference type="InterPro" id="IPR020622">
    <property type="entry name" value="Ala_racemase_pyridoxalP-BS"/>
</dbReference>
<feature type="modified residue" description="N6-(pyridoxal phosphate)lysine" evidence="9 10">
    <location>
        <position position="37"/>
    </location>
</feature>
<protein>
    <recommendedName>
        <fullName evidence="5 9">Alanine racemase</fullName>
        <ecNumber evidence="5 9">5.1.1.1</ecNumber>
    </recommendedName>
</protein>
<comment type="pathway">
    <text evidence="3">Cell wall biogenesis; peptidoglycan biosynthesis.</text>
</comment>
<reference evidence="13 14" key="1">
    <citation type="journal article" date="2017" name="Elife">
        <title>Extensive horizontal gene transfer in cheese-associated bacteria.</title>
        <authorList>
            <person name="Bonham K.S."/>
            <person name="Wolfe B.E."/>
            <person name="Dutton R.J."/>
        </authorList>
    </citation>
    <scope>NUCLEOTIDE SEQUENCE [LARGE SCALE GENOMIC DNA]</scope>
    <source>
        <strain evidence="13 14">JB196</strain>
    </source>
</reference>
<name>A0A368LFU8_9VIBR</name>
<evidence type="ECO:0000256" key="7">
    <source>
        <dbReference type="ARBA" id="ARBA00023235"/>
    </source>
</evidence>
<comment type="cofactor">
    <cofactor evidence="2 9 10">
        <name>pyridoxal 5'-phosphate</name>
        <dbReference type="ChEBI" id="CHEBI:597326"/>
    </cofactor>
</comment>
<evidence type="ECO:0000256" key="3">
    <source>
        <dbReference type="ARBA" id="ARBA00004752"/>
    </source>
</evidence>
<gene>
    <name evidence="13" type="primary">alr</name>
    <name evidence="13" type="ORF">CIK83_18090</name>
</gene>
<dbReference type="FunFam" id="3.20.20.10:FF:000002">
    <property type="entry name" value="Alanine racemase"/>
    <property type="match status" value="1"/>
</dbReference>
<dbReference type="FunFam" id="2.40.37.10:FF:000002">
    <property type="entry name" value="Alanine racemase"/>
    <property type="match status" value="1"/>
</dbReference>
<proteinExistence type="inferred from homology"/>
<dbReference type="AlphaFoldDB" id="A0A368LFU8"/>
<feature type="binding site" evidence="9 11">
    <location>
        <position position="133"/>
    </location>
    <ligand>
        <name>substrate</name>
    </ligand>
</feature>
<dbReference type="NCBIfam" id="TIGR00492">
    <property type="entry name" value="alr"/>
    <property type="match status" value="1"/>
</dbReference>
<evidence type="ECO:0000313" key="13">
    <source>
        <dbReference type="EMBL" id="RCS68398.1"/>
    </source>
</evidence>
<feature type="domain" description="Alanine racemase C-terminal" evidence="12">
    <location>
        <begin position="236"/>
        <end position="360"/>
    </location>
</feature>
<comment type="pathway">
    <text evidence="8 9">Amino-acid biosynthesis; D-alanine biosynthesis; D-alanine from L-alanine: step 1/1.</text>
</comment>
<dbReference type="PANTHER" id="PTHR30511:SF4">
    <property type="entry name" value="ALANINE RACEMASE, BIOSYNTHETIC"/>
    <property type="match status" value="1"/>
</dbReference>
<evidence type="ECO:0000256" key="4">
    <source>
        <dbReference type="ARBA" id="ARBA00007880"/>
    </source>
</evidence>
<dbReference type="InterPro" id="IPR029066">
    <property type="entry name" value="PLP-binding_barrel"/>
</dbReference>
<keyword evidence="6 9" id="KW-0663">Pyridoxal phosphate</keyword>
<evidence type="ECO:0000256" key="5">
    <source>
        <dbReference type="ARBA" id="ARBA00013089"/>
    </source>
</evidence>
<evidence type="ECO:0000256" key="2">
    <source>
        <dbReference type="ARBA" id="ARBA00001933"/>
    </source>
</evidence>
<dbReference type="SUPFAM" id="SSF50621">
    <property type="entry name" value="Alanine racemase C-terminal domain-like"/>
    <property type="match status" value="1"/>
</dbReference>
<sequence>MKPTLAATAKIDLAALRHNLEQIKLKVPNSQITSIVKANGYGHGAVPVALALESLSDNFGVARIEEALELRRAGITQSILLLEGFYADSDLPILQANNLHTALHCEEQLVALEQASLASPIHVWLKIDTGMHRLGVRPEDLNAFIERLHACPNVAKPLRFISHFGCADELDNPVTMQQITLFTQLAEPECERSIAASSGILAWPNSHLEWVRPGIILYGVSPFENQTAESLGFKPAMTLTSKLIAVRDVKAGDSVGYGATWTAQQDTKVGVIAMGYGDGYPRTAPNGTPVLVNGRRVPLVGRVSMDMLTVELGADSQDNVGDEATLWGDGLPAEEVAHHIGTIAYELVTKLTGRVALLYSE</sequence>
<dbReference type="Gene3D" id="3.20.20.10">
    <property type="entry name" value="Alanine racemase"/>
    <property type="match status" value="1"/>
</dbReference>
<feature type="binding site" evidence="9 11">
    <location>
        <position position="305"/>
    </location>
    <ligand>
        <name>substrate</name>
    </ligand>
</feature>
<evidence type="ECO:0000256" key="8">
    <source>
        <dbReference type="ARBA" id="ARBA00037912"/>
    </source>
</evidence>
<dbReference type="Pfam" id="PF00842">
    <property type="entry name" value="Ala_racemase_C"/>
    <property type="match status" value="1"/>
</dbReference>
<dbReference type="PANTHER" id="PTHR30511">
    <property type="entry name" value="ALANINE RACEMASE"/>
    <property type="match status" value="1"/>
</dbReference>